<dbReference type="EMBL" id="CP132938">
    <property type="protein sequence ID" value="XCB22022.1"/>
    <property type="molecule type" value="Genomic_DNA"/>
</dbReference>
<dbReference type="KEGG" id="tgi:RBB81_20955"/>
<reference evidence="2" key="2">
    <citation type="journal article" date="2024" name="Environ. Microbiol.">
        <title>Genome analysis and description of Tunturibacter gen. nov. expands the diversity of Terriglobia in tundra soils.</title>
        <authorList>
            <person name="Messyasz A."/>
            <person name="Mannisto M.K."/>
            <person name="Kerkhof L.J."/>
            <person name="Haggblom M.M."/>
        </authorList>
    </citation>
    <scope>NUCLEOTIDE SEQUENCE</scope>
    <source>
        <strain evidence="2">M8UP39</strain>
    </source>
</reference>
<feature type="domain" description="Aminoglycoside phosphotransferase" evidence="1">
    <location>
        <begin position="236"/>
        <end position="357"/>
    </location>
</feature>
<accession>A0AAU7YZV6</accession>
<reference evidence="2" key="1">
    <citation type="submission" date="2023-08" db="EMBL/GenBank/DDBJ databases">
        <authorList>
            <person name="Messyasz A."/>
            <person name="Mannisto M.K."/>
            <person name="Kerkhof L.J."/>
            <person name="Haggblom M."/>
        </authorList>
    </citation>
    <scope>NUCLEOTIDE SEQUENCE</scope>
    <source>
        <strain evidence="2">M8UP39</strain>
    </source>
</reference>
<dbReference type="Pfam" id="PF01636">
    <property type="entry name" value="APH"/>
    <property type="match status" value="1"/>
</dbReference>
<dbReference type="Gene3D" id="3.90.1200.10">
    <property type="match status" value="1"/>
</dbReference>
<proteinExistence type="predicted"/>
<protein>
    <recommendedName>
        <fullName evidence="1">Aminoglycoside phosphotransferase domain-containing protein</fullName>
    </recommendedName>
</protein>
<name>A0AAU7YZV6_9BACT</name>
<gene>
    <name evidence="2" type="ORF">RBB81_20955</name>
</gene>
<dbReference type="InterPro" id="IPR011009">
    <property type="entry name" value="Kinase-like_dom_sf"/>
</dbReference>
<dbReference type="AlphaFoldDB" id="A0AAU7YZV6"/>
<sequence>MMTFSNQLDDQERYRVILVMPFSRMVLAERHGKALRLPRINIPKWTRPAERLNEAVQAKWNIKSVIIDILSKEESTVPCAVAEVSRHSCISFANGFITVPVDDFDRQELTATEHLTVRSILAGNRRGGRPFSRLGWIDEAQHWIRESVRHHVVEFSEDILQLNASANFALVRFGTQEGPAYWLKATGMPNRHEYAVTTTLAEYFPDSLPPMVAAREDWNAWVTEEAGQPLCNCLTQRVLQEAIRALAKLQRQSTFRVGQLLAVGCFDGRIPVLRTHLSELIDYLEESMEQQTSLNVPRLHRNRLRELGSILHDACSEMHELGIPDSLILNDVNLGNILFDGSRCVFIDWAEACVGNPFLTCQQLFVGAVRSNGEACTWIHQLKAFYKAQWPDTACEAKLDRAFALAPLLTIVSYLYGRGDWLQSPRRYDLHFQSYSRSLARHMDRAAQAPELMEGLCH</sequence>
<dbReference type="InterPro" id="IPR002575">
    <property type="entry name" value="Aminoglycoside_PTrfase"/>
</dbReference>
<dbReference type="SUPFAM" id="SSF56112">
    <property type="entry name" value="Protein kinase-like (PK-like)"/>
    <property type="match status" value="1"/>
</dbReference>
<dbReference type="RefSeq" id="WP_353072018.1">
    <property type="nucleotide sequence ID" value="NZ_CP132938.1"/>
</dbReference>
<organism evidence="2">
    <name type="scientific">Tunturiibacter gelidiferens</name>
    <dbReference type="NCBI Taxonomy" id="3069689"/>
    <lineage>
        <taxon>Bacteria</taxon>
        <taxon>Pseudomonadati</taxon>
        <taxon>Acidobacteriota</taxon>
        <taxon>Terriglobia</taxon>
        <taxon>Terriglobales</taxon>
        <taxon>Acidobacteriaceae</taxon>
        <taxon>Tunturiibacter</taxon>
    </lineage>
</organism>
<evidence type="ECO:0000313" key="2">
    <source>
        <dbReference type="EMBL" id="XCB22022.1"/>
    </source>
</evidence>
<evidence type="ECO:0000259" key="1">
    <source>
        <dbReference type="Pfam" id="PF01636"/>
    </source>
</evidence>